<name>A0ABD0KN24_9CAEN</name>
<gene>
    <name evidence="2" type="ORF">BaRGS_00020490</name>
</gene>
<sequence>MTLSQLLTHRVIQTEGERQTENISPGTFRDSRGSALSAYARSQTCTSGLVPVQTHSKTRLGNAKQTSDSEISAERKERAYDAKQRQTNGQTICASVAWFYAQDD</sequence>
<evidence type="ECO:0000313" key="2">
    <source>
        <dbReference type="EMBL" id="KAK7488331.1"/>
    </source>
</evidence>
<comment type="caution">
    <text evidence="2">The sequence shown here is derived from an EMBL/GenBank/DDBJ whole genome shotgun (WGS) entry which is preliminary data.</text>
</comment>
<dbReference type="Proteomes" id="UP001519460">
    <property type="component" value="Unassembled WGS sequence"/>
</dbReference>
<feature type="region of interest" description="Disordered" evidence="1">
    <location>
        <begin position="11"/>
        <end position="32"/>
    </location>
</feature>
<dbReference type="AlphaFoldDB" id="A0ABD0KN24"/>
<dbReference type="EMBL" id="JACVVK020000152">
    <property type="protein sequence ID" value="KAK7488331.1"/>
    <property type="molecule type" value="Genomic_DNA"/>
</dbReference>
<feature type="region of interest" description="Disordered" evidence="1">
    <location>
        <begin position="57"/>
        <end position="83"/>
    </location>
</feature>
<reference evidence="2 3" key="1">
    <citation type="journal article" date="2023" name="Sci. Data">
        <title>Genome assembly of the Korean intertidal mud-creeper Batillaria attramentaria.</title>
        <authorList>
            <person name="Patra A.K."/>
            <person name="Ho P.T."/>
            <person name="Jun S."/>
            <person name="Lee S.J."/>
            <person name="Kim Y."/>
            <person name="Won Y.J."/>
        </authorList>
    </citation>
    <scope>NUCLEOTIDE SEQUENCE [LARGE SCALE GENOMIC DNA]</scope>
    <source>
        <strain evidence="2">Wonlab-2016</strain>
    </source>
</reference>
<accession>A0ABD0KN24</accession>
<evidence type="ECO:0000313" key="3">
    <source>
        <dbReference type="Proteomes" id="UP001519460"/>
    </source>
</evidence>
<proteinExistence type="predicted"/>
<keyword evidence="3" id="KW-1185">Reference proteome</keyword>
<protein>
    <submittedName>
        <fullName evidence="2">Uncharacterized protein</fullName>
    </submittedName>
</protein>
<feature type="compositionally biased region" description="Basic and acidic residues" evidence="1">
    <location>
        <begin position="72"/>
        <end position="83"/>
    </location>
</feature>
<organism evidence="2 3">
    <name type="scientific">Batillaria attramentaria</name>
    <dbReference type="NCBI Taxonomy" id="370345"/>
    <lineage>
        <taxon>Eukaryota</taxon>
        <taxon>Metazoa</taxon>
        <taxon>Spiralia</taxon>
        <taxon>Lophotrochozoa</taxon>
        <taxon>Mollusca</taxon>
        <taxon>Gastropoda</taxon>
        <taxon>Caenogastropoda</taxon>
        <taxon>Sorbeoconcha</taxon>
        <taxon>Cerithioidea</taxon>
        <taxon>Batillariidae</taxon>
        <taxon>Batillaria</taxon>
    </lineage>
</organism>
<evidence type="ECO:0000256" key="1">
    <source>
        <dbReference type="SAM" id="MobiDB-lite"/>
    </source>
</evidence>